<feature type="compositionally biased region" description="Low complexity" evidence="1">
    <location>
        <begin position="171"/>
        <end position="182"/>
    </location>
</feature>
<evidence type="ECO:0000313" key="4">
    <source>
        <dbReference type="Proteomes" id="UP000507470"/>
    </source>
</evidence>
<feature type="region of interest" description="Disordered" evidence="1">
    <location>
        <begin position="164"/>
        <end position="189"/>
    </location>
</feature>
<dbReference type="AlphaFoldDB" id="A0A6J8A7Q1"/>
<accession>A0A6J8A7Q1</accession>
<dbReference type="OrthoDB" id="686606at2759"/>
<keyword evidence="4" id="KW-1185">Reference proteome</keyword>
<organism evidence="3 4">
    <name type="scientific">Mytilus coruscus</name>
    <name type="common">Sea mussel</name>
    <dbReference type="NCBI Taxonomy" id="42192"/>
    <lineage>
        <taxon>Eukaryota</taxon>
        <taxon>Metazoa</taxon>
        <taxon>Spiralia</taxon>
        <taxon>Lophotrochozoa</taxon>
        <taxon>Mollusca</taxon>
        <taxon>Bivalvia</taxon>
        <taxon>Autobranchia</taxon>
        <taxon>Pteriomorphia</taxon>
        <taxon>Mytilida</taxon>
        <taxon>Mytiloidea</taxon>
        <taxon>Mytilidae</taxon>
        <taxon>Mytilinae</taxon>
        <taxon>Mytilus</taxon>
    </lineage>
</organism>
<feature type="domain" description="Retrotransposon gag" evidence="2">
    <location>
        <begin position="4"/>
        <end position="90"/>
    </location>
</feature>
<protein>
    <recommendedName>
        <fullName evidence="2">Retrotransposon gag domain-containing protein</fullName>
    </recommendedName>
</protein>
<dbReference type="EMBL" id="CACVKT020000743">
    <property type="protein sequence ID" value="CAC5362590.1"/>
    <property type="molecule type" value="Genomic_DNA"/>
</dbReference>
<dbReference type="Proteomes" id="UP000507470">
    <property type="component" value="Unassembled WGS sequence"/>
</dbReference>
<evidence type="ECO:0000259" key="2">
    <source>
        <dbReference type="Pfam" id="PF03732"/>
    </source>
</evidence>
<name>A0A6J8A7Q1_MYTCO</name>
<dbReference type="Pfam" id="PF03732">
    <property type="entry name" value="Retrotrans_gag"/>
    <property type="match status" value="1"/>
</dbReference>
<proteinExistence type="predicted"/>
<sequence>MVNVFPLYVTSTVQDWFFSLEEGARRNLQSLKEAFLERFQRRNLDYSLQNIKQQQSEAVDDYINRILAQTADSKVPEAILVGMMVGGLRPDLAAIVMPQAPKTHQQFLAAATIAEKTVQMTTTKLIENLTVQIANIASMEDRLSAMLTDKLNSSVAEMSALQVNNNSQTNRPYQRQQYQQRPHSTYRQQQNYQRPPVSSCQGCGNLWKISDKCAKICSLEINLGLDRCIKSCALPANSEIVLPVHVSRIQGEQVLLEPTPNLEKKQLMGARCIVTVIQGKSVFRIINPTNKTVQLPRRYVLANAVNVDEQFMQSLDNAKMKSINTIEAKPKNTNRDNLEIDLSKAELTLKQKSKLQAFLHENKNVFATNLKE</sequence>
<dbReference type="InterPro" id="IPR005162">
    <property type="entry name" value="Retrotrans_gag_dom"/>
</dbReference>
<evidence type="ECO:0000313" key="3">
    <source>
        <dbReference type="EMBL" id="CAC5362590.1"/>
    </source>
</evidence>
<reference evidence="3 4" key="1">
    <citation type="submission" date="2020-06" db="EMBL/GenBank/DDBJ databases">
        <authorList>
            <person name="Li R."/>
            <person name="Bekaert M."/>
        </authorList>
    </citation>
    <scope>NUCLEOTIDE SEQUENCE [LARGE SCALE GENOMIC DNA]</scope>
    <source>
        <strain evidence="4">wild</strain>
    </source>
</reference>
<gene>
    <name evidence="3" type="ORF">MCOR_4317</name>
</gene>
<evidence type="ECO:0000256" key="1">
    <source>
        <dbReference type="SAM" id="MobiDB-lite"/>
    </source>
</evidence>